<feature type="region of interest" description="Disordered" evidence="1">
    <location>
        <begin position="64"/>
        <end position="87"/>
    </location>
</feature>
<evidence type="ECO:0000313" key="3">
    <source>
        <dbReference type="Proteomes" id="UP000286746"/>
    </source>
</evidence>
<proteinExistence type="predicted"/>
<evidence type="ECO:0000256" key="1">
    <source>
        <dbReference type="SAM" id="MobiDB-lite"/>
    </source>
</evidence>
<dbReference type="RefSeq" id="WP_125056959.1">
    <property type="nucleotide sequence ID" value="NZ_BHZD01000001.1"/>
</dbReference>
<name>A0A401WBG4_STREY</name>
<dbReference type="AlphaFoldDB" id="A0A401WBG4"/>
<dbReference type="EMBL" id="BHZD01000001">
    <property type="protein sequence ID" value="GCD46653.1"/>
    <property type="molecule type" value="Genomic_DNA"/>
</dbReference>
<keyword evidence="3" id="KW-1185">Reference proteome</keyword>
<evidence type="ECO:0000313" key="2">
    <source>
        <dbReference type="EMBL" id="GCD46653.1"/>
    </source>
</evidence>
<protein>
    <submittedName>
        <fullName evidence="2">Uncharacterized protein</fullName>
    </submittedName>
</protein>
<reference evidence="2 3" key="1">
    <citation type="submission" date="2018-11" db="EMBL/GenBank/DDBJ databases">
        <title>Whole genome sequence of Streptomyces paromomycinus NBRC 15454(T).</title>
        <authorList>
            <person name="Komaki H."/>
            <person name="Tamura T."/>
        </authorList>
    </citation>
    <scope>NUCLEOTIDE SEQUENCE [LARGE SCALE GENOMIC DNA]</scope>
    <source>
        <strain evidence="2 3">NBRC 15454</strain>
    </source>
</reference>
<accession>A0A401WBG4</accession>
<gene>
    <name evidence="2" type="ORF">GKJPGBOP_06404</name>
</gene>
<sequence>MAADEDVLASFLDLLTPENRAWLQSLPEAEQRDVAVRHLEAVQGDKEHGLGRYDTQDTDVSGVAVGDLQDPGHLANAMVRQEQERRS</sequence>
<organism evidence="2 3">
    <name type="scientific">Streptomyces paromomycinus</name>
    <name type="common">Streptomyces rimosus subsp. paromomycinus</name>
    <dbReference type="NCBI Taxonomy" id="92743"/>
    <lineage>
        <taxon>Bacteria</taxon>
        <taxon>Bacillati</taxon>
        <taxon>Actinomycetota</taxon>
        <taxon>Actinomycetes</taxon>
        <taxon>Kitasatosporales</taxon>
        <taxon>Streptomycetaceae</taxon>
        <taxon>Streptomyces</taxon>
    </lineage>
</organism>
<comment type="caution">
    <text evidence="2">The sequence shown here is derived from an EMBL/GenBank/DDBJ whole genome shotgun (WGS) entry which is preliminary data.</text>
</comment>
<dbReference type="Proteomes" id="UP000286746">
    <property type="component" value="Unassembled WGS sequence"/>
</dbReference>